<dbReference type="Proteomes" id="UP000198211">
    <property type="component" value="Unassembled WGS sequence"/>
</dbReference>
<proteinExistence type="predicted"/>
<dbReference type="AlphaFoldDB" id="A0A225UN87"/>
<sequence length="180" mass="20587">MAVTKSNPGLVATMWAHNTILLLHKQPFAEENDQDLPARSVSWACGFNKYYKGQFLGVLDMALVNTYIIHRHIRRRTPHFEFLAQLHKELVEETEDSFTQSRALPTDQRVPEQPVVAHSEHALTQTTDARLSNGVQCLRQRQCKVCSVYKPEGKKRGGTLTYYCVKCLEGKRGLIMLFKI</sequence>
<keyword evidence="2" id="KW-1185">Reference proteome</keyword>
<comment type="caution">
    <text evidence="1">The sequence shown here is derived from an EMBL/GenBank/DDBJ whole genome shotgun (WGS) entry which is preliminary data.</text>
</comment>
<dbReference type="PANTHER" id="PTHR46599">
    <property type="entry name" value="PIGGYBAC TRANSPOSABLE ELEMENT-DERIVED PROTEIN 4"/>
    <property type="match status" value="1"/>
</dbReference>
<evidence type="ECO:0008006" key="3">
    <source>
        <dbReference type="Google" id="ProtNLM"/>
    </source>
</evidence>
<dbReference type="EMBL" id="NBNE01015068">
    <property type="protein sequence ID" value="OWY94006.1"/>
    <property type="molecule type" value="Genomic_DNA"/>
</dbReference>
<protein>
    <recommendedName>
        <fullName evidence="3">PiggyBac transposable element-derived protein domain-containing protein</fullName>
    </recommendedName>
</protein>
<evidence type="ECO:0000313" key="1">
    <source>
        <dbReference type="EMBL" id="OWY94006.1"/>
    </source>
</evidence>
<name>A0A225UN87_9STRA</name>
<reference evidence="2" key="1">
    <citation type="submission" date="2017-03" db="EMBL/GenBank/DDBJ databases">
        <title>Phytopthora megakarya and P. palmivora, two closely related causual agents of cacao black pod achieved similar genome size and gene model numbers by different mechanisms.</title>
        <authorList>
            <person name="Ali S."/>
            <person name="Shao J."/>
            <person name="Larry D.J."/>
            <person name="Kronmiller B."/>
            <person name="Shen D."/>
            <person name="Strem M.D."/>
            <person name="Melnick R.L."/>
            <person name="Guiltinan M.J."/>
            <person name="Tyler B.M."/>
            <person name="Meinhardt L.W."/>
            <person name="Bailey B.A."/>
        </authorList>
    </citation>
    <scope>NUCLEOTIDE SEQUENCE [LARGE SCALE GENOMIC DNA]</scope>
    <source>
        <strain evidence="2">zdho120</strain>
    </source>
</reference>
<dbReference type="OrthoDB" id="93184at2759"/>
<evidence type="ECO:0000313" key="2">
    <source>
        <dbReference type="Proteomes" id="UP000198211"/>
    </source>
</evidence>
<accession>A0A225UN87</accession>
<gene>
    <name evidence="1" type="ORF">PHMEG_00036393</name>
</gene>
<dbReference type="PANTHER" id="PTHR46599:SF3">
    <property type="entry name" value="PIGGYBAC TRANSPOSABLE ELEMENT-DERIVED PROTEIN 4"/>
    <property type="match status" value="1"/>
</dbReference>
<organism evidence="1 2">
    <name type="scientific">Phytophthora megakarya</name>
    <dbReference type="NCBI Taxonomy" id="4795"/>
    <lineage>
        <taxon>Eukaryota</taxon>
        <taxon>Sar</taxon>
        <taxon>Stramenopiles</taxon>
        <taxon>Oomycota</taxon>
        <taxon>Peronosporomycetes</taxon>
        <taxon>Peronosporales</taxon>
        <taxon>Peronosporaceae</taxon>
        <taxon>Phytophthora</taxon>
    </lineage>
</organism>